<reference evidence="1 2" key="1">
    <citation type="submission" date="2018-08" db="EMBL/GenBank/DDBJ databases">
        <title>Comparative genomics of wild bee and flower associated Lactobacillus reveals potential adaptation to the bee host.</title>
        <authorList>
            <person name="Vuong H.Q."/>
            <person name="Mcfrederick Q.S."/>
        </authorList>
    </citation>
    <scope>NUCLEOTIDE SEQUENCE [LARGE SCALE GENOMIC DNA]</scope>
    <source>
        <strain evidence="1 2">HV_13</strain>
    </source>
</reference>
<proteinExistence type="predicted"/>
<name>A0ABY2YV14_9LACO</name>
<dbReference type="Proteomes" id="UP000777560">
    <property type="component" value="Unassembled WGS sequence"/>
</dbReference>
<dbReference type="EMBL" id="QUAV01000006">
    <property type="protein sequence ID" value="TPR23133.1"/>
    <property type="molecule type" value="Genomic_DNA"/>
</dbReference>
<comment type="caution">
    <text evidence="1">The sequence shown here is derived from an EMBL/GenBank/DDBJ whole genome shotgun (WGS) entry which is preliminary data.</text>
</comment>
<gene>
    <name evidence="1" type="ORF">DY114_07435</name>
</gene>
<evidence type="ECO:0000313" key="1">
    <source>
        <dbReference type="EMBL" id="TPR23133.1"/>
    </source>
</evidence>
<dbReference type="RefSeq" id="WP_140926073.1">
    <property type="nucleotide sequence ID" value="NZ_QUAU01000006.1"/>
</dbReference>
<evidence type="ECO:0000313" key="2">
    <source>
        <dbReference type="Proteomes" id="UP000777560"/>
    </source>
</evidence>
<dbReference type="Gene3D" id="1.20.120.20">
    <property type="entry name" value="Apolipoprotein"/>
    <property type="match status" value="1"/>
</dbReference>
<keyword evidence="2" id="KW-1185">Reference proteome</keyword>
<protein>
    <recommendedName>
        <fullName evidence="3">Tape measure domain-containing protein</fullName>
    </recommendedName>
</protein>
<sequence>MTEAYRKGALEAGIQIDGMDDLRTASKGFDSLMEKMEAFDKFNDHLKKSFGFMRKETDDTKQLGHETQNTTNHYRAMHNEISRLVTGMHNLKGMIGVNATQSQDLANKVDGIRNSANSIHTLSDDFSKNRDVIQSNTKATDILKERLKHLNVGNNGSNNGIGGTTSKLKKHGRITDKIAHKTHHLRQVMAGTFLGNMFANGIGNISGRLKTATEQGLQFTSTVDDIQKDWHNVGLNKQQTKSMMDQLQQIRLHANISGAAIAQMQHRYLGLTNGNIGQAQKLMSSVTAFEKDSNMGDRQSKLFNRMISSNQKVNAQMFNKAIPDSPLRKELIKMSGMSKNAFQSMLNNGKLTGNQLRNYMISASRDSGKAWQQYLNTNKGKLDALHSTITNTRNDFNKGLANNIFKGIQKIVGSRKSIVQVQKTLMGIGTTLGQKVGSVIGKTIGFISKNRKPLAQSGKAIWSIVKSLASGAWSVIKSVITTLGGNSKKAGSGLQSVANSLTAIAKHKTAIKNFGKAFLTIFAFVKARKFLKLLWSFGSPLMSMAKKTTSIITVMGRLHGVTKTFKFFHHDSYLRIAKVGKMFKNLVPVSKNAFRSVSGVSSRAFRGIGKVGTRFLKPIGSTMVKGLKGIGRIGATAFKGIGRFAMMGSRKVFGMLKAINLTKIATVAWSGISKAFTAVQWAFNVALDANPIGAIVLGITAVIGGLYELYKHFKPFRQLVNGTFKGAIKYAKKFGHWLGKTFHGVAKNVGHFLHGFGKFGHGVAKGIGHGISAIGKFRNSVHRKLLSSVKTAGSKIGHFAHGVGHTISTHFNSAKKSAMGFARSIAGRVQNTYSKGMNQLKKHSNGTYKVIKSGTRVLSDVMHGKFSNLKKDIPDLVQNMWGSVKSNFSKSFNFVKNITHDALKKVHDTFSSWGDKLKNIVGDIWKDIKQSTANSINNVSGLINDGIKGFNGLLKKVGGSGHTIGLIPKVHFKNGTSNGKLTRNTLSMLNDGNDSPTTHNREMAILPNGRTFIPKKRNWVGFLPKGTEILNATQTKMLMELRGIRHFGLGTLWNKASSGVGHFTHHIASGVGHMTSGARKFISKGWNGAKHFTGSMANKVKNAGVSALHGVKKVASAIAHPIRFIKSLFSKHFNLPPFFTDLGNGLMNKVKNLAIHFFNMNSGGANNPAGASVKRWIPVIKKVGQFMHQSISGSDIGALLNRIQKESGGNPTITQGVQDINSEHGDPARGLVQYIPPTFKAWAVRGHEKLLNGFDQLAAVLNDSNWKSDIRMPGGWGPTGHRERKKGGNVLANHWYQFNEAGQELFKPNKNGKIIDHKTSQHIIDNAKRPISIDNRTNITIKGNADKSTVKNMSDVLDNKGNSLADRLEACFGDSGVYEL</sequence>
<evidence type="ECO:0008006" key="3">
    <source>
        <dbReference type="Google" id="ProtNLM"/>
    </source>
</evidence>
<accession>A0ABY2YV14</accession>
<organism evidence="1 2">
    <name type="scientific">Apilactobacillus micheneri</name>
    <dbReference type="NCBI Taxonomy" id="1899430"/>
    <lineage>
        <taxon>Bacteria</taxon>
        <taxon>Bacillati</taxon>
        <taxon>Bacillota</taxon>
        <taxon>Bacilli</taxon>
        <taxon>Lactobacillales</taxon>
        <taxon>Lactobacillaceae</taxon>
        <taxon>Apilactobacillus</taxon>
    </lineage>
</organism>